<evidence type="ECO:0008006" key="4">
    <source>
        <dbReference type="Google" id="ProtNLM"/>
    </source>
</evidence>
<feature type="transmembrane region" description="Helical" evidence="1">
    <location>
        <begin position="12"/>
        <end position="30"/>
    </location>
</feature>
<name>A0A177YJM2_9NOCA</name>
<reference evidence="2 3" key="1">
    <citation type="submission" date="2016-03" db="EMBL/GenBank/DDBJ databases">
        <title>Genome sequence of Rhodococcus kyotonensis KB10.</title>
        <authorList>
            <person name="Jeong H."/>
            <person name="Hong C.E."/>
            <person name="Jo S.H."/>
            <person name="Park J.M."/>
        </authorList>
    </citation>
    <scope>NUCLEOTIDE SEQUENCE [LARGE SCALE GENOMIC DNA]</scope>
    <source>
        <strain evidence="2 3">KB10</strain>
    </source>
</reference>
<sequence>MEDNGKVVAHVVRGAIAGALGTIAMDLLWFERYTRSDGKASFLAWETSAGLDSWTDAPAPAAVGQIIAKRIFHRDLAPTHARTASNAMHWATGIGWGMLYSVRGPNRLNSPIVAGALFGTMVWLQSYAVLGTLRLYKPIWQYDARTLCKDLSAHLVYGATTGSTISILAGYR</sequence>
<keyword evidence="1" id="KW-0472">Membrane</keyword>
<proteinExistence type="predicted"/>
<keyword evidence="1" id="KW-1133">Transmembrane helix</keyword>
<dbReference type="EMBL" id="LVHI01000008">
    <property type="protein sequence ID" value="OAK55703.1"/>
    <property type="molecule type" value="Genomic_DNA"/>
</dbReference>
<evidence type="ECO:0000313" key="3">
    <source>
        <dbReference type="Proteomes" id="UP000077519"/>
    </source>
</evidence>
<gene>
    <name evidence="2" type="ORF">A3K89_19205</name>
</gene>
<protein>
    <recommendedName>
        <fullName evidence="4">DUF2938 domain-containing protein</fullName>
    </recommendedName>
</protein>
<dbReference type="AlphaFoldDB" id="A0A177YJM2"/>
<accession>A0A177YJM2</accession>
<keyword evidence="3" id="KW-1185">Reference proteome</keyword>
<evidence type="ECO:0000313" key="2">
    <source>
        <dbReference type="EMBL" id="OAK55703.1"/>
    </source>
</evidence>
<organism evidence="2 3">
    <name type="scientific">Rhodococcoides kyotonense</name>
    <dbReference type="NCBI Taxonomy" id="398843"/>
    <lineage>
        <taxon>Bacteria</taxon>
        <taxon>Bacillati</taxon>
        <taxon>Actinomycetota</taxon>
        <taxon>Actinomycetes</taxon>
        <taxon>Mycobacteriales</taxon>
        <taxon>Nocardiaceae</taxon>
        <taxon>Rhodococcoides</taxon>
    </lineage>
</organism>
<dbReference type="Proteomes" id="UP000077519">
    <property type="component" value="Unassembled WGS sequence"/>
</dbReference>
<comment type="caution">
    <text evidence="2">The sequence shown here is derived from an EMBL/GenBank/DDBJ whole genome shotgun (WGS) entry which is preliminary data.</text>
</comment>
<evidence type="ECO:0000256" key="1">
    <source>
        <dbReference type="SAM" id="Phobius"/>
    </source>
</evidence>
<dbReference type="RefSeq" id="WP_068423392.1">
    <property type="nucleotide sequence ID" value="NZ_LVHI01000008.1"/>
</dbReference>
<feature type="transmembrane region" description="Helical" evidence="1">
    <location>
        <begin position="112"/>
        <end position="131"/>
    </location>
</feature>
<feature type="transmembrane region" description="Helical" evidence="1">
    <location>
        <begin position="151"/>
        <end position="171"/>
    </location>
</feature>
<keyword evidence="1" id="KW-0812">Transmembrane</keyword>